<dbReference type="RefSeq" id="WP_279651626.1">
    <property type="nucleotide sequence ID" value="NZ_CP122539.1"/>
</dbReference>
<accession>A0ABY8L554</accession>
<keyword evidence="2" id="KW-1185">Reference proteome</keyword>
<evidence type="ECO:0000313" key="2">
    <source>
        <dbReference type="Proteomes" id="UP001232001"/>
    </source>
</evidence>
<sequence length="246" mass="28393">MNRILSLLICVFLVTSCGNKREGEQKTGLLSNFISITDNEDAGVKEILEFYGGQCKYAIGVSASTKDGKKKYFELEMSKSGILEDNANRIEMPASNIAYLFYRNLKEEKENYDEIHSIIVFEDGTKKTFEYSTETLELVDERMSLVNHTVDLLTKKDYESLKLLLNTELFEFDKNEFLTNIKKFEPQLGKIKEFRPFGFRIREAKNGINLLHVSGALIRKIQNNEFSVDMDLNSGKQELYLLQYKL</sequence>
<name>A0ABY8L554_9FLAO</name>
<organism evidence="1 2">
    <name type="scientific">Tenacibaculum tangerinum</name>
    <dbReference type="NCBI Taxonomy" id="3038772"/>
    <lineage>
        <taxon>Bacteria</taxon>
        <taxon>Pseudomonadati</taxon>
        <taxon>Bacteroidota</taxon>
        <taxon>Flavobacteriia</taxon>
        <taxon>Flavobacteriales</taxon>
        <taxon>Flavobacteriaceae</taxon>
        <taxon>Tenacibaculum</taxon>
    </lineage>
</organism>
<evidence type="ECO:0008006" key="3">
    <source>
        <dbReference type="Google" id="ProtNLM"/>
    </source>
</evidence>
<evidence type="ECO:0000313" key="1">
    <source>
        <dbReference type="EMBL" id="WGH75752.1"/>
    </source>
</evidence>
<dbReference type="Proteomes" id="UP001232001">
    <property type="component" value="Chromosome"/>
</dbReference>
<dbReference type="EMBL" id="CP122539">
    <property type="protein sequence ID" value="WGH75752.1"/>
    <property type="molecule type" value="Genomic_DNA"/>
</dbReference>
<reference evidence="1 2" key="1">
    <citation type="submission" date="2023-04" db="EMBL/GenBank/DDBJ databases">
        <title>Tenacibaculum tangerinum sp. nov., isolated from sea tidal flat of South Korea.</title>
        <authorList>
            <person name="Lee S.H."/>
            <person name="Kim J.-J."/>
        </authorList>
    </citation>
    <scope>NUCLEOTIDE SEQUENCE [LARGE SCALE GENOMIC DNA]</scope>
    <source>
        <strain evidence="1 2">GRR-S3-23</strain>
    </source>
</reference>
<proteinExistence type="predicted"/>
<gene>
    <name evidence="1" type="ORF">P8625_00900</name>
</gene>
<dbReference type="PROSITE" id="PS51257">
    <property type="entry name" value="PROKAR_LIPOPROTEIN"/>
    <property type="match status" value="1"/>
</dbReference>
<protein>
    <recommendedName>
        <fullName evidence="3">Lipoprotein</fullName>
    </recommendedName>
</protein>